<evidence type="ECO:0000313" key="2">
    <source>
        <dbReference type="EMBL" id="CAJ1373380.1"/>
    </source>
</evidence>
<protein>
    <submittedName>
        <fullName evidence="2">Uncharacterized protein</fullName>
    </submittedName>
</protein>
<dbReference type="EMBL" id="CAUJNA010000191">
    <property type="protein sequence ID" value="CAJ1373380.1"/>
    <property type="molecule type" value="Genomic_DNA"/>
</dbReference>
<sequence length="104" mass="11934">MVFLIVQPPVKPEVELLVEPTLSEFPRESQRPSFFTWTIPEGTPPGIRVAPDRLLHDQHTRDVACFMTKVQMHPQHLTNEIQSRRGQGSFFSRLCGAQPKGRNR</sequence>
<evidence type="ECO:0000256" key="1">
    <source>
        <dbReference type="SAM" id="MobiDB-lite"/>
    </source>
</evidence>
<gene>
    <name evidence="2" type="ORF">EVOR1521_LOCUS3214</name>
</gene>
<dbReference type="Proteomes" id="UP001178507">
    <property type="component" value="Unassembled WGS sequence"/>
</dbReference>
<comment type="caution">
    <text evidence="2">The sequence shown here is derived from an EMBL/GenBank/DDBJ whole genome shotgun (WGS) entry which is preliminary data.</text>
</comment>
<proteinExistence type="predicted"/>
<feature type="region of interest" description="Disordered" evidence="1">
    <location>
        <begin position="83"/>
        <end position="104"/>
    </location>
</feature>
<evidence type="ECO:0000313" key="3">
    <source>
        <dbReference type="Proteomes" id="UP001178507"/>
    </source>
</evidence>
<dbReference type="AlphaFoldDB" id="A0AA36MMD1"/>
<organism evidence="2 3">
    <name type="scientific">Effrenium voratum</name>
    <dbReference type="NCBI Taxonomy" id="2562239"/>
    <lineage>
        <taxon>Eukaryota</taxon>
        <taxon>Sar</taxon>
        <taxon>Alveolata</taxon>
        <taxon>Dinophyceae</taxon>
        <taxon>Suessiales</taxon>
        <taxon>Symbiodiniaceae</taxon>
        <taxon>Effrenium</taxon>
    </lineage>
</organism>
<name>A0AA36MMD1_9DINO</name>
<accession>A0AA36MMD1</accession>
<reference evidence="2" key="1">
    <citation type="submission" date="2023-08" db="EMBL/GenBank/DDBJ databases">
        <authorList>
            <person name="Chen Y."/>
            <person name="Shah S."/>
            <person name="Dougan E. K."/>
            <person name="Thang M."/>
            <person name="Chan C."/>
        </authorList>
    </citation>
    <scope>NUCLEOTIDE SEQUENCE</scope>
</reference>
<keyword evidence="3" id="KW-1185">Reference proteome</keyword>